<evidence type="ECO:0000256" key="7">
    <source>
        <dbReference type="ARBA" id="ARBA00022989"/>
    </source>
</evidence>
<feature type="transmembrane region" description="Helical" evidence="9">
    <location>
        <begin position="254"/>
        <end position="274"/>
    </location>
</feature>
<dbReference type="Proteomes" id="UP001556367">
    <property type="component" value="Unassembled WGS sequence"/>
</dbReference>
<evidence type="ECO:0000256" key="3">
    <source>
        <dbReference type="ARBA" id="ARBA00009561"/>
    </source>
</evidence>
<evidence type="ECO:0000256" key="2">
    <source>
        <dbReference type="ARBA" id="ARBA00004477"/>
    </source>
</evidence>
<organism evidence="11 12">
    <name type="scientific">Hohenbuehelia grisea</name>
    <dbReference type="NCBI Taxonomy" id="104357"/>
    <lineage>
        <taxon>Eukaryota</taxon>
        <taxon>Fungi</taxon>
        <taxon>Dikarya</taxon>
        <taxon>Basidiomycota</taxon>
        <taxon>Agaricomycotina</taxon>
        <taxon>Agaricomycetes</taxon>
        <taxon>Agaricomycetidae</taxon>
        <taxon>Agaricales</taxon>
        <taxon>Pleurotineae</taxon>
        <taxon>Pleurotaceae</taxon>
        <taxon>Hohenbuehelia</taxon>
    </lineage>
</organism>
<evidence type="ECO:0008006" key="13">
    <source>
        <dbReference type="Google" id="ProtNLM"/>
    </source>
</evidence>
<keyword evidence="7 9" id="KW-1133">Transmembrane helix</keyword>
<protein>
    <recommendedName>
        <fullName evidence="13">Dolichyl-diphosphooligosaccharide-protein glycotransferase</fullName>
    </recommendedName>
</protein>
<keyword evidence="8 9" id="KW-0472">Membrane</keyword>
<evidence type="ECO:0000256" key="5">
    <source>
        <dbReference type="ARBA" id="ARBA00022729"/>
    </source>
</evidence>
<proteinExistence type="inferred from homology"/>
<comment type="subcellular location">
    <subcellularLocation>
        <location evidence="2">Endoplasmic reticulum membrane</location>
        <topology evidence="2">Multi-pass membrane protein</topology>
    </subcellularLocation>
</comment>
<keyword evidence="6" id="KW-0256">Endoplasmic reticulum</keyword>
<evidence type="ECO:0000256" key="6">
    <source>
        <dbReference type="ARBA" id="ARBA00022824"/>
    </source>
</evidence>
<evidence type="ECO:0000313" key="12">
    <source>
        <dbReference type="Proteomes" id="UP001556367"/>
    </source>
</evidence>
<reference evidence="12" key="1">
    <citation type="submission" date="2024-06" db="EMBL/GenBank/DDBJ databases">
        <title>Multi-omics analyses provide insights into the biosynthesis of the anticancer antibiotic pleurotin in Hohenbuehelia grisea.</title>
        <authorList>
            <person name="Weaver J.A."/>
            <person name="Alberti F."/>
        </authorList>
    </citation>
    <scope>NUCLEOTIDE SEQUENCE [LARGE SCALE GENOMIC DNA]</scope>
    <source>
        <strain evidence="12">T-177</strain>
    </source>
</reference>
<dbReference type="Gene3D" id="3.40.30.10">
    <property type="entry name" value="Glutaredoxin"/>
    <property type="match status" value="1"/>
</dbReference>
<feature type="transmembrane region" description="Helical" evidence="9">
    <location>
        <begin position="180"/>
        <end position="198"/>
    </location>
</feature>
<feature type="transmembrane region" description="Helical" evidence="9">
    <location>
        <begin position="205"/>
        <end position="224"/>
    </location>
</feature>
<accession>A0ABR3IUH5</accession>
<keyword evidence="4 9" id="KW-0812">Transmembrane</keyword>
<evidence type="ECO:0000313" key="11">
    <source>
        <dbReference type="EMBL" id="KAL0946875.1"/>
    </source>
</evidence>
<feature type="signal peptide" evidence="10">
    <location>
        <begin position="1"/>
        <end position="18"/>
    </location>
</feature>
<gene>
    <name evidence="11" type="ORF">HGRIS_013041</name>
</gene>
<evidence type="ECO:0000256" key="4">
    <source>
        <dbReference type="ARBA" id="ARBA00022692"/>
    </source>
</evidence>
<feature type="transmembrane region" description="Helical" evidence="9">
    <location>
        <begin position="286"/>
        <end position="306"/>
    </location>
</feature>
<evidence type="ECO:0000256" key="10">
    <source>
        <dbReference type="SAM" id="SignalP"/>
    </source>
</evidence>
<dbReference type="SUPFAM" id="SSF52833">
    <property type="entry name" value="Thioredoxin-like"/>
    <property type="match status" value="1"/>
</dbReference>
<sequence length="317" mass="34975">MRLPTVLGALLAIPLTLAQSAESIHQKLVDLAAAGNGLISLDGDSFDLLISPKRTWSATIQFTALDARRRCTPCKEFDPSWVAVAKSWANAPREHKDNHFFATLDFDNAQTTFQKLGLTSAPVVFVYPPTQGPRAPANGRTAPSKYDFSHGFEPEPLATALSNHTPVTIPYKAPFNWSRWGSFAMGGLAFALTLRFIAPILQSRWTWAAGTMATILTMVSGFMFTRIRNSPYTAGNGQWIAAGYQNQYGQEVQVIASLYGILASTILVLIVIVPKQTSEARQRLQVYAFTFATLAIYSILISIFRVKNKGYPFKLMF</sequence>
<dbReference type="EMBL" id="JASNQZ010000015">
    <property type="protein sequence ID" value="KAL0946875.1"/>
    <property type="molecule type" value="Genomic_DNA"/>
</dbReference>
<comment type="caution">
    <text evidence="11">The sequence shown here is derived from an EMBL/GenBank/DDBJ whole genome shotgun (WGS) entry which is preliminary data.</text>
</comment>
<comment type="similarity">
    <text evidence="3">Belongs to the OST3/OST6 family.</text>
</comment>
<feature type="chain" id="PRO_5046933261" description="Dolichyl-diphosphooligosaccharide-protein glycotransferase" evidence="10">
    <location>
        <begin position="19"/>
        <end position="317"/>
    </location>
</feature>
<keyword evidence="12" id="KW-1185">Reference proteome</keyword>
<name>A0ABR3IUH5_9AGAR</name>
<evidence type="ECO:0000256" key="8">
    <source>
        <dbReference type="ARBA" id="ARBA00023136"/>
    </source>
</evidence>
<evidence type="ECO:0000256" key="1">
    <source>
        <dbReference type="ARBA" id="ARBA00002791"/>
    </source>
</evidence>
<dbReference type="InterPro" id="IPR036249">
    <property type="entry name" value="Thioredoxin-like_sf"/>
</dbReference>
<dbReference type="PANTHER" id="PTHR12692">
    <property type="entry name" value="DOLICHYL-DIPHOSPHOOLIGOSACCHARIDE--PROTEIN GLYCOSYLTRANSFERASE-RELATED"/>
    <property type="match status" value="1"/>
</dbReference>
<dbReference type="Pfam" id="PF04756">
    <property type="entry name" value="OST3_OST6"/>
    <property type="match status" value="1"/>
</dbReference>
<dbReference type="PANTHER" id="PTHR12692:SF0">
    <property type="entry name" value="GH11935P"/>
    <property type="match status" value="1"/>
</dbReference>
<comment type="function">
    <text evidence="1">Subunit of the oligosaccharyl transferase (OST) complex that catalyzes the initial transfer of a defined glycan (Glc(3)Man(9)GlcNAc(2) in eukaryotes) from the lipid carrier dolichol-pyrophosphate to an asparagine residue within an Asn-X-Ser/Thr consensus motif in nascent polypeptide chains, the first step in protein N-glycosylation. N-glycosylation occurs cotranslationally and the complex associates with the Sec61 complex at the channel-forming translocon complex that mediates protein translocation across the endoplasmic reticulum (ER). All subunits are required for a maximal enzyme activity.</text>
</comment>
<evidence type="ECO:0000256" key="9">
    <source>
        <dbReference type="SAM" id="Phobius"/>
    </source>
</evidence>
<keyword evidence="5 10" id="KW-0732">Signal</keyword>
<dbReference type="InterPro" id="IPR021149">
    <property type="entry name" value="OligosaccharylTrfase_OST3/OST6"/>
</dbReference>